<evidence type="ECO:0000313" key="2">
    <source>
        <dbReference type="Proteomes" id="UP000243426"/>
    </source>
</evidence>
<dbReference type="EMBL" id="LT629748">
    <property type="protein sequence ID" value="SDR70097.1"/>
    <property type="molecule type" value="Genomic_DNA"/>
</dbReference>
<proteinExistence type="predicted"/>
<evidence type="ECO:0000313" key="1">
    <source>
        <dbReference type="EMBL" id="SDR70097.1"/>
    </source>
</evidence>
<accession>A0A1H1L6R2</accession>
<name>A0A1H1L6R2_9GAMM</name>
<dbReference type="Proteomes" id="UP000243426">
    <property type="component" value="Chromosome I"/>
</dbReference>
<dbReference type="STRING" id="797277.SAMN05216198_0110"/>
<reference evidence="2" key="1">
    <citation type="submission" date="2016-10" db="EMBL/GenBank/DDBJ databases">
        <authorList>
            <person name="Varghese N."/>
            <person name="Submissions S."/>
        </authorList>
    </citation>
    <scope>NUCLEOTIDE SEQUENCE [LARGE SCALE GENOMIC DNA]</scope>
    <source>
        <strain evidence="2">2SM5</strain>
    </source>
</reference>
<organism evidence="1 2">
    <name type="scientific">Halopseudomonas litoralis</name>
    <dbReference type="NCBI Taxonomy" id="797277"/>
    <lineage>
        <taxon>Bacteria</taxon>
        <taxon>Pseudomonadati</taxon>
        <taxon>Pseudomonadota</taxon>
        <taxon>Gammaproteobacteria</taxon>
        <taxon>Pseudomonadales</taxon>
        <taxon>Pseudomonadaceae</taxon>
        <taxon>Halopseudomonas</taxon>
    </lineage>
</organism>
<gene>
    <name evidence="1" type="ORF">SAMN05216198_0110</name>
</gene>
<protein>
    <submittedName>
        <fullName evidence="1">Uncharacterized protein</fullName>
    </submittedName>
</protein>
<dbReference type="RefSeq" id="WP_090271542.1">
    <property type="nucleotide sequence ID" value="NZ_LT629748.1"/>
</dbReference>
<keyword evidence="2" id="KW-1185">Reference proteome</keyword>
<dbReference type="AlphaFoldDB" id="A0A1H1L6R2"/>
<sequence length="73" mass="8052">MNKQFALAQLKRQFSELHRFESNLDDQQAAILLYGGLTGFIAGLECGDVITFSEAGFLRVLASNAFLNSRRAA</sequence>